<comment type="caution">
    <text evidence="1">The sequence shown here is derived from an EMBL/GenBank/DDBJ whole genome shotgun (WGS) entry which is preliminary data.</text>
</comment>
<dbReference type="Proteomes" id="UP001065298">
    <property type="component" value="Chromosome 10"/>
</dbReference>
<accession>A0ACC0QIL9</accession>
<organism evidence="1 2">
    <name type="scientific">Fusarium keratoplasticum</name>
    <dbReference type="NCBI Taxonomy" id="1328300"/>
    <lineage>
        <taxon>Eukaryota</taxon>
        <taxon>Fungi</taxon>
        <taxon>Dikarya</taxon>
        <taxon>Ascomycota</taxon>
        <taxon>Pezizomycotina</taxon>
        <taxon>Sordariomycetes</taxon>
        <taxon>Hypocreomycetidae</taxon>
        <taxon>Hypocreales</taxon>
        <taxon>Nectriaceae</taxon>
        <taxon>Fusarium</taxon>
        <taxon>Fusarium solani species complex</taxon>
    </lineage>
</organism>
<protein>
    <submittedName>
        <fullName evidence="1">SRP54 domain-containing protein</fullName>
    </submittedName>
</protein>
<keyword evidence="2" id="KW-1185">Reference proteome</keyword>
<reference evidence="1" key="1">
    <citation type="submission" date="2022-06" db="EMBL/GenBank/DDBJ databases">
        <title>Fusarium solani species complex genomes reveal bases of compartmentalisation and animal pathogenesis.</title>
        <authorList>
            <person name="Tsai I.J."/>
        </authorList>
    </citation>
    <scope>NUCLEOTIDE SEQUENCE</scope>
    <source>
        <strain evidence="1">Fu6.1</strain>
    </source>
</reference>
<name>A0ACC0QIL9_9HYPO</name>
<evidence type="ECO:0000313" key="2">
    <source>
        <dbReference type="Proteomes" id="UP001065298"/>
    </source>
</evidence>
<gene>
    <name evidence="1" type="ORF">NCS57_01215200</name>
</gene>
<evidence type="ECO:0000313" key="1">
    <source>
        <dbReference type="EMBL" id="KAI8654683.1"/>
    </source>
</evidence>
<dbReference type="EMBL" id="CM046512">
    <property type="protein sequence ID" value="KAI8654683.1"/>
    <property type="molecule type" value="Genomic_DNA"/>
</dbReference>
<proteinExistence type="predicted"/>
<sequence>MCLPFVLDQFKKHKTRCVDRPFILGLNGVQGAGKTTLVTRLATALAEEHGLETLAVSVDDFYLTRHGQLELMKENPGNMLLQVRGQPGMNNGIIKQALLTDIEGRLGTHDIPLMRSFFQSICQNLPTKVPRYNKAAHGGAGDREPESTWGSVNGPEQPRLQIVILEGWCVGFEPLSESALYERYLQPSRALKHHRLEHVSFINAQLKHYSAITELFDALVHLDAERTEWVYDWRLEQEIELRQRAGSAMSDEQVKVFIDAYYPAYELYIDPLRQGVLKERGRQMRVVVGRDRRPVRVEFL</sequence>